<dbReference type="FunFam" id="3.40.50.10810:FF:000005">
    <property type="entry name" value="Photoperiod-independent early flowering 1"/>
    <property type="match status" value="1"/>
</dbReference>
<dbReference type="FunCoup" id="A0A1V8SAV4">
    <property type="interactions" value="366"/>
</dbReference>
<feature type="compositionally biased region" description="Polar residues" evidence="15">
    <location>
        <begin position="16"/>
        <end position="31"/>
    </location>
</feature>
<comment type="similarity">
    <text evidence="2">Belongs to the SNF2/RAD54 helicase family. SWR1 subfamily.</text>
</comment>
<evidence type="ECO:0000313" key="18">
    <source>
        <dbReference type="EMBL" id="OQN96344.1"/>
    </source>
</evidence>
<gene>
    <name evidence="18" type="ORF">B0A48_17600</name>
</gene>
<feature type="domain" description="Helicase C-terminal" evidence="17">
    <location>
        <begin position="1493"/>
        <end position="1647"/>
    </location>
</feature>
<feature type="coiled-coil region" evidence="14">
    <location>
        <begin position="1287"/>
        <end position="1314"/>
    </location>
</feature>
<dbReference type="GO" id="GO:0042393">
    <property type="term" value="F:histone binding"/>
    <property type="evidence" value="ECO:0007669"/>
    <property type="project" value="TreeGrafter"/>
</dbReference>
<keyword evidence="13" id="KW-0539">Nucleus</keyword>
<keyword evidence="4" id="KW-0547">Nucleotide-binding</keyword>
<keyword evidence="7" id="KW-0067">ATP-binding</keyword>
<feature type="compositionally biased region" description="Basic and acidic residues" evidence="15">
    <location>
        <begin position="571"/>
        <end position="584"/>
    </location>
</feature>
<evidence type="ECO:0000256" key="15">
    <source>
        <dbReference type="SAM" id="MobiDB-lite"/>
    </source>
</evidence>
<evidence type="ECO:0000256" key="7">
    <source>
        <dbReference type="ARBA" id="ARBA00022840"/>
    </source>
</evidence>
<proteinExistence type="inferred from homology"/>
<dbReference type="GO" id="GO:0005524">
    <property type="term" value="F:ATP binding"/>
    <property type="evidence" value="ECO:0007669"/>
    <property type="project" value="UniProtKB-KW"/>
</dbReference>
<evidence type="ECO:0000256" key="4">
    <source>
        <dbReference type="ARBA" id="ARBA00022741"/>
    </source>
</evidence>
<evidence type="ECO:0000256" key="13">
    <source>
        <dbReference type="ARBA" id="ARBA00023242"/>
    </source>
</evidence>
<feature type="compositionally biased region" description="Acidic residues" evidence="15">
    <location>
        <begin position="655"/>
        <end position="670"/>
    </location>
</feature>
<keyword evidence="14" id="KW-0175">Coiled coil</keyword>
<reference evidence="19" key="1">
    <citation type="submission" date="2017-03" db="EMBL/GenBank/DDBJ databases">
        <title>Genomes of endolithic fungi from Antarctica.</title>
        <authorList>
            <person name="Coleine C."/>
            <person name="Masonjones S."/>
            <person name="Stajich J.E."/>
        </authorList>
    </citation>
    <scope>NUCLEOTIDE SEQUENCE [LARGE SCALE GENOMIC DNA]</scope>
    <source>
        <strain evidence="19">CCFEE 5527</strain>
    </source>
</reference>
<feature type="region of interest" description="Disordered" evidence="15">
    <location>
        <begin position="294"/>
        <end position="382"/>
    </location>
</feature>
<evidence type="ECO:0000256" key="1">
    <source>
        <dbReference type="ARBA" id="ARBA00004123"/>
    </source>
</evidence>
<keyword evidence="5" id="KW-0378">Hydrolase</keyword>
<dbReference type="SMART" id="SM00487">
    <property type="entry name" value="DEXDc"/>
    <property type="match status" value="1"/>
</dbReference>
<dbReference type="InParanoid" id="A0A1V8SAV4"/>
<evidence type="ECO:0000256" key="9">
    <source>
        <dbReference type="ARBA" id="ARBA00023015"/>
    </source>
</evidence>
<dbReference type="GO" id="GO:0003677">
    <property type="term" value="F:DNA binding"/>
    <property type="evidence" value="ECO:0007669"/>
    <property type="project" value="UniProtKB-KW"/>
</dbReference>
<keyword evidence="8" id="KW-0156">Chromatin regulator</keyword>
<dbReference type="InterPro" id="IPR001650">
    <property type="entry name" value="Helicase_C-like"/>
</dbReference>
<feature type="compositionally biased region" description="Acidic residues" evidence="15">
    <location>
        <begin position="631"/>
        <end position="640"/>
    </location>
</feature>
<feature type="compositionally biased region" description="Basic and acidic residues" evidence="15">
    <location>
        <begin position="228"/>
        <end position="237"/>
    </location>
</feature>
<feature type="region of interest" description="Disordered" evidence="15">
    <location>
        <begin position="571"/>
        <end position="798"/>
    </location>
</feature>
<comment type="caution">
    <text evidence="18">The sequence shown here is derived from an EMBL/GenBank/DDBJ whole genome shotgun (WGS) entry which is preliminary data.</text>
</comment>
<dbReference type="InterPro" id="IPR014001">
    <property type="entry name" value="Helicase_ATP-bd"/>
</dbReference>
<feature type="compositionally biased region" description="Basic and acidic residues" evidence="15">
    <location>
        <begin position="695"/>
        <end position="706"/>
    </location>
</feature>
<organism evidence="18 19">
    <name type="scientific">Cryoendolithus antarcticus</name>
    <dbReference type="NCBI Taxonomy" id="1507870"/>
    <lineage>
        <taxon>Eukaryota</taxon>
        <taxon>Fungi</taxon>
        <taxon>Dikarya</taxon>
        <taxon>Ascomycota</taxon>
        <taxon>Pezizomycotina</taxon>
        <taxon>Dothideomycetes</taxon>
        <taxon>Dothideomycetidae</taxon>
        <taxon>Cladosporiales</taxon>
        <taxon>Cladosporiaceae</taxon>
        <taxon>Cryoendolithus</taxon>
    </lineage>
</organism>
<evidence type="ECO:0000256" key="5">
    <source>
        <dbReference type="ARBA" id="ARBA00022801"/>
    </source>
</evidence>
<keyword evidence="9" id="KW-0805">Transcription regulation</keyword>
<feature type="domain" description="Helicase ATP-binding" evidence="16">
    <location>
        <begin position="929"/>
        <end position="1102"/>
    </location>
</feature>
<feature type="region of interest" description="Disordered" evidence="15">
    <location>
        <begin position="1750"/>
        <end position="1772"/>
    </location>
</feature>
<evidence type="ECO:0000259" key="17">
    <source>
        <dbReference type="PROSITE" id="PS51194"/>
    </source>
</evidence>
<evidence type="ECO:0000256" key="12">
    <source>
        <dbReference type="ARBA" id="ARBA00023163"/>
    </source>
</evidence>
<evidence type="ECO:0000256" key="14">
    <source>
        <dbReference type="SAM" id="Coils"/>
    </source>
</evidence>
<dbReference type="OrthoDB" id="372624at2759"/>
<dbReference type="SUPFAM" id="SSF52540">
    <property type="entry name" value="P-loop containing nucleoside triphosphate hydrolases"/>
    <property type="match status" value="2"/>
</dbReference>
<evidence type="ECO:0000256" key="10">
    <source>
        <dbReference type="ARBA" id="ARBA00023125"/>
    </source>
</evidence>
<evidence type="ECO:0000313" key="19">
    <source>
        <dbReference type="Proteomes" id="UP000192596"/>
    </source>
</evidence>
<dbReference type="EMBL" id="NAJO01000068">
    <property type="protein sequence ID" value="OQN96344.1"/>
    <property type="molecule type" value="Genomic_DNA"/>
</dbReference>
<dbReference type="STRING" id="1507870.A0A1V8SAV4"/>
<keyword evidence="6" id="KW-0347">Helicase</keyword>
<name>A0A1V8SAV4_9PEZI</name>
<dbReference type="Gene3D" id="3.40.50.300">
    <property type="entry name" value="P-loop containing nucleotide triphosphate hydrolases"/>
    <property type="match status" value="1"/>
</dbReference>
<feature type="compositionally biased region" description="Acidic residues" evidence="15">
    <location>
        <begin position="728"/>
        <end position="766"/>
    </location>
</feature>
<keyword evidence="10" id="KW-0238">DNA-binding</keyword>
<dbReference type="SMART" id="SM00490">
    <property type="entry name" value="HELICc"/>
    <property type="match status" value="1"/>
</dbReference>
<evidence type="ECO:0000259" key="16">
    <source>
        <dbReference type="PROSITE" id="PS51192"/>
    </source>
</evidence>
<dbReference type="PROSITE" id="PS00690">
    <property type="entry name" value="DEAH_ATP_HELICASE"/>
    <property type="match status" value="1"/>
</dbReference>
<feature type="compositionally biased region" description="Acidic residues" evidence="15">
    <location>
        <begin position="585"/>
        <end position="623"/>
    </location>
</feature>
<keyword evidence="19" id="KW-1185">Reference proteome</keyword>
<dbReference type="PANTHER" id="PTHR45685:SF1">
    <property type="entry name" value="HELICASE SRCAP"/>
    <property type="match status" value="1"/>
</dbReference>
<dbReference type="InterPro" id="IPR027417">
    <property type="entry name" value="P-loop_NTPase"/>
</dbReference>
<protein>
    <recommendedName>
        <fullName evidence="3">DNA helicase</fullName>
        <ecNumber evidence="3">3.6.4.12</ecNumber>
    </recommendedName>
</protein>
<dbReference type="GO" id="GO:0006338">
    <property type="term" value="P:chromatin remodeling"/>
    <property type="evidence" value="ECO:0007669"/>
    <property type="project" value="TreeGrafter"/>
</dbReference>
<keyword evidence="12" id="KW-0804">Transcription</keyword>
<sequence>MEESSVQLVAEAPHEASTSTETPHNGTSTIQGDVEIGTHLNVTPIDAHGDGESNDIHEEGGNLDIKAENGVRANGVSQGEGGAKGIDKMSQKAMQSLANGKESESEATDATASQGADGLKSKKRKRAVSPPWHFPTAEATTIKTADGRRASARHNGTPTVGSESEGRARSDSRPTSQSRPPSPPWKKFAVEGPAAVRVDGKRLSTRVNKVAADPEPAEPQRVSPRSKKVVDKVEVKKSMPAPKLKPQQASITKTAVPQKATRHVVPKKEDTADAATPKRTIKELTAQIAAIKYNRSFDAEADNEAQTPQKHKRKRSDGNRATPRRSLSPTQTRTVEKSASRTLSPDARRSGLKLRLRLAPPTYAPVHPPHPHAMLPSPQRPPRPSLYQVIESYELKEMQQPYMENERGPPDRKEFALRAWKAAEFEALQRRKILRAAAPNMPLSVQACSVYRDDQVEVPQPFAHRDHLSAHAMFLRQLQVKEKIAHRAQAKKIAYEAVEAWKVRNGPTEEDLIAEADRTFKLIAKQVVVDMRGKWEMVHQYVLERRKQEHEAELETKRQERLERQLAWSEKMVRRQRGDARSDGSDMEEYPESGTEDEGSGEEDAQEDEEDEEENMTESDEEDGSAKSKENDEEEGEVEGDALAAYLAQRKAEEVDTGDVEMADATEGAEQDTPMHDQEATSLGALLGPAADADDVAHPDDSKAEASRATSTDPVVTTRRQRGRDDTDAPDDTDNPELLDDDESTDMDSEDYDSDEDMDESDDASDDGPGTADSEDEGGNMSSLLFQMLPPVEKSSLDAALPTPMASADERNAEDDQLEYIREPSEAAEEVHSIETAPVIHKSDVAIEAPRNDSNPRPATPSDITIDTQATIKRLDVLAAADGTEHQSVPGTPVSLVRSDGATKQLIPQPDLLHGELRSYQHAGLDWLASLYKNYTNGILADEMGLGKTIQTIALLAHLAEKLEVWEPHLVVVPTSVVLNWVTEFNKFLPGFRVLAYYGSTEERIRKRSGWANDPHHEDKSKRGYNVVVTSYQIAVKDINAIRNVTWHYLILDEAHNIRNFQTAMYQNLVRLKTSARLLLTGTPLQNSLGELWALLTFLTAGQQQRINPNASNEATSVGELEEFLNHWREPVKEIFDRGVSALSKGASDIIAQLHTQLRPFMLRRLKSDVEKDLPKKTEHTVVCKLSKRQRQLYQDYMGLADTKAQLARGNAVTAGRVLLSLRRVCNHPDLFDPRPIQTSFAMEESVAGTFDVKETVVRRLLGLREDTPESLLVVKNEQLSKHCTKRSRQLAATKKLQQEAKELESALGDSKHDLSTLAGCRAFQRYQQRERVLRQLRDAIRVSDATIAKQPVYGSDLRERITVRATRASAYCSVLGRLAIVTPWHDPKTVPTELAVSERPFDILQAQSTTLQRSLPTLLSRSEALQSTLARFAFVTPEATAPILDLTIPPQTQSLIRNDPDYAFDCDFAHEARIRTTIAFPDSRLLVYDSGKLQRLVHLLRDLQARGSRSLIFSQMTLTLDILERFLNLLNLPYLRLDGSTPVERRQLYSAEFNRPDSKYQVMILSSRAGGVGLNLTGASSVIFYDLDWNPQMDKQCMDRAHRIGQVRDVEVYKMVSEKTVEENILRRANQKSLLDQTVIQEGNFTTDYDLSSAKQNDSDEVGAAIDRLFEGGEKAGISAIETIEDKEDVVAAQAARKEEQVEQEEFAENAKAGKAEGSGEQTMKGHVDGWMVGWMEVLMREGVVQRAAVSAAAKRDRHGRDPGHRAKRKR</sequence>
<evidence type="ECO:0000256" key="8">
    <source>
        <dbReference type="ARBA" id="ARBA00022853"/>
    </source>
</evidence>
<dbReference type="Gene3D" id="3.40.50.10810">
    <property type="entry name" value="Tandem AAA-ATPase domain"/>
    <property type="match status" value="1"/>
</dbReference>
<evidence type="ECO:0000256" key="3">
    <source>
        <dbReference type="ARBA" id="ARBA00012551"/>
    </source>
</evidence>
<dbReference type="GO" id="GO:0016887">
    <property type="term" value="F:ATP hydrolysis activity"/>
    <property type="evidence" value="ECO:0007669"/>
    <property type="project" value="TreeGrafter"/>
</dbReference>
<evidence type="ECO:0000256" key="6">
    <source>
        <dbReference type="ARBA" id="ARBA00022806"/>
    </source>
</evidence>
<dbReference type="PROSITE" id="PS51192">
    <property type="entry name" value="HELICASE_ATP_BIND_1"/>
    <property type="match status" value="1"/>
</dbReference>
<dbReference type="InterPro" id="IPR049730">
    <property type="entry name" value="SNF2/RAD54-like_C"/>
</dbReference>
<dbReference type="Proteomes" id="UP000192596">
    <property type="component" value="Unassembled WGS sequence"/>
</dbReference>
<dbReference type="Pfam" id="PF00176">
    <property type="entry name" value="SNF2-rel_dom"/>
    <property type="match status" value="1"/>
</dbReference>
<dbReference type="Pfam" id="PF00271">
    <property type="entry name" value="Helicase_C"/>
    <property type="match status" value="1"/>
</dbReference>
<dbReference type="GO" id="GO:0000812">
    <property type="term" value="C:Swr1 complex"/>
    <property type="evidence" value="ECO:0007669"/>
    <property type="project" value="TreeGrafter"/>
</dbReference>
<keyword evidence="11" id="KW-0010">Activator</keyword>
<dbReference type="PANTHER" id="PTHR45685">
    <property type="entry name" value="HELICASE SRCAP-RELATED"/>
    <property type="match status" value="1"/>
</dbReference>
<feature type="compositionally biased region" description="Basic and acidic residues" evidence="15">
    <location>
        <begin position="47"/>
        <end position="69"/>
    </location>
</feature>
<dbReference type="InterPro" id="IPR050520">
    <property type="entry name" value="INO80/SWR1_helicase"/>
</dbReference>
<dbReference type="InterPro" id="IPR002464">
    <property type="entry name" value="DNA/RNA_helicase_DEAH_CS"/>
</dbReference>
<feature type="region of interest" description="Disordered" evidence="15">
    <location>
        <begin position="1"/>
        <end position="278"/>
    </location>
</feature>
<comment type="subcellular location">
    <subcellularLocation>
        <location evidence="1">Nucleus</location>
    </subcellularLocation>
</comment>
<dbReference type="InterPro" id="IPR038718">
    <property type="entry name" value="SNF2-like_sf"/>
</dbReference>
<evidence type="ECO:0000256" key="2">
    <source>
        <dbReference type="ARBA" id="ARBA00009220"/>
    </source>
</evidence>
<dbReference type="EC" id="3.6.4.12" evidence="3"/>
<dbReference type="GO" id="GO:0003678">
    <property type="term" value="F:DNA helicase activity"/>
    <property type="evidence" value="ECO:0007669"/>
    <property type="project" value="UniProtKB-EC"/>
</dbReference>
<dbReference type="CDD" id="cd18793">
    <property type="entry name" value="SF2_C_SNF"/>
    <property type="match status" value="1"/>
</dbReference>
<dbReference type="PROSITE" id="PS51194">
    <property type="entry name" value="HELICASE_CTER"/>
    <property type="match status" value="1"/>
</dbReference>
<evidence type="ECO:0000256" key="11">
    <source>
        <dbReference type="ARBA" id="ARBA00023159"/>
    </source>
</evidence>
<dbReference type="InterPro" id="IPR000330">
    <property type="entry name" value="SNF2_N"/>
</dbReference>
<accession>A0A1V8SAV4</accession>